<dbReference type="InterPro" id="IPR052378">
    <property type="entry name" value="NosR_regulator"/>
</dbReference>
<evidence type="ECO:0000256" key="2">
    <source>
        <dbReference type="ARBA" id="ARBA00022475"/>
    </source>
</evidence>
<dbReference type="InterPro" id="IPR017900">
    <property type="entry name" value="4Fe4S_Fe_S_CS"/>
</dbReference>
<keyword evidence="7" id="KW-0812">Transmembrane</keyword>
<gene>
    <name evidence="9" type="ORF">GXN74_05880</name>
</gene>
<keyword evidence="7" id="KW-1133">Transmembrane helix</keyword>
<dbReference type="GO" id="GO:0051536">
    <property type="term" value="F:iron-sulfur cluster binding"/>
    <property type="evidence" value="ECO:0007669"/>
    <property type="project" value="UniProtKB-KW"/>
</dbReference>
<feature type="transmembrane region" description="Helical" evidence="7">
    <location>
        <begin position="76"/>
        <end position="99"/>
    </location>
</feature>
<feature type="domain" description="4Fe-4S ferredoxin-type" evidence="8">
    <location>
        <begin position="241"/>
        <end position="270"/>
    </location>
</feature>
<accession>A0A7X5HV91</accession>
<evidence type="ECO:0000313" key="10">
    <source>
        <dbReference type="Proteomes" id="UP000461585"/>
    </source>
</evidence>
<evidence type="ECO:0000259" key="8">
    <source>
        <dbReference type="PROSITE" id="PS51379"/>
    </source>
</evidence>
<name>A0A7X5HV91_9FIRM</name>
<protein>
    <submittedName>
        <fullName evidence="9">4Fe-4S binding protein</fullName>
    </submittedName>
</protein>
<keyword evidence="3" id="KW-0479">Metal-binding</keyword>
<evidence type="ECO:0000256" key="3">
    <source>
        <dbReference type="ARBA" id="ARBA00022723"/>
    </source>
</evidence>
<organism evidence="9 10">
    <name type="scientific">Anaerotalea alkaliphila</name>
    <dbReference type="NCBI Taxonomy" id="2662126"/>
    <lineage>
        <taxon>Bacteria</taxon>
        <taxon>Bacillati</taxon>
        <taxon>Bacillota</taxon>
        <taxon>Clostridia</taxon>
        <taxon>Eubacteriales</taxon>
        <taxon>Anaerotalea</taxon>
    </lineage>
</organism>
<keyword evidence="5" id="KW-0411">Iron-sulfur</keyword>
<dbReference type="Gene3D" id="3.30.70.20">
    <property type="match status" value="1"/>
</dbReference>
<dbReference type="Pfam" id="PF12801">
    <property type="entry name" value="Fer4_5"/>
    <property type="match status" value="2"/>
</dbReference>
<dbReference type="PROSITE" id="PS51379">
    <property type="entry name" value="4FE4S_FER_2"/>
    <property type="match status" value="2"/>
</dbReference>
<keyword evidence="10" id="KW-1185">Reference proteome</keyword>
<proteinExistence type="predicted"/>
<sequence length="425" mass="46254">MQRKRIRTLVQAVFFAVVALIAVNHTLAESGNALPFISTASLHALCPFGGVVSVYSLLTAGTFVQKIHASSLVMTAAIWVTALLLGPLFCGWVCPLGSFQEALGKLGRKVFGKSHNRFAFIGTRPERALRLFCYVVLVWVVYVTAKSGTLLFANLDPYNALFRFWSGEVALPAFVALGATALGSLFLERPWCKYFCPYGALLGITNRVSPFRIRRNPSTCIECGKCDRSCPMNLEVQARETVRDNQCIRCMECTSDSACPVPDTFRWKREGGGMMRTLPLQVALAILLLITGTLSGAKAAGLWITESTKIPGRITEGAAAGEYDPVDIRGSYTFGEIADLFQVELPVWVSGEANDNAEPTGEAPLHAVTGKTTFRDLLSWGVEEEALKTLPGTEAFDPGTSVRDHCERNGLEFSSIKAELEGLIP</sequence>
<dbReference type="Proteomes" id="UP000461585">
    <property type="component" value="Unassembled WGS sequence"/>
</dbReference>
<dbReference type="GO" id="GO:0005886">
    <property type="term" value="C:plasma membrane"/>
    <property type="evidence" value="ECO:0007669"/>
    <property type="project" value="UniProtKB-SubCell"/>
</dbReference>
<keyword evidence="6 7" id="KW-0472">Membrane</keyword>
<evidence type="ECO:0000313" key="9">
    <source>
        <dbReference type="EMBL" id="NDL67265.1"/>
    </source>
</evidence>
<evidence type="ECO:0000256" key="4">
    <source>
        <dbReference type="ARBA" id="ARBA00023004"/>
    </source>
</evidence>
<evidence type="ECO:0000256" key="5">
    <source>
        <dbReference type="ARBA" id="ARBA00023014"/>
    </source>
</evidence>
<evidence type="ECO:0000256" key="1">
    <source>
        <dbReference type="ARBA" id="ARBA00004236"/>
    </source>
</evidence>
<feature type="domain" description="4Fe-4S ferredoxin-type" evidence="8">
    <location>
        <begin position="211"/>
        <end position="240"/>
    </location>
</feature>
<comment type="caution">
    <text evidence="9">The sequence shown here is derived from an EMBL/GenBank/DDBJ whole genome shotgun (WGS) entry which is preliminary data.</text>
</comment>
<dbReference type="RefSeq" id="WP_162369990.1">
    <property type="nucleotide sequence ID" value="NZ_JAAEEH010000012.1"/>
</dbReference>
<feature type="transmembrane region" description="Helical" evidence="7">
    <location>
        <begin position="278"/>
        <end position="304"/>
    </location>
</feature>
<dbReference type="InterPro" id="IPR017896">
    <property type="entry name" value="4Fe4S_Fe-S-bd"/>
</dbReference>
<feature type="transmembrane region" description="Helical" evidence="7">
    <location>
        <begin position="131"/>
        <end position="152"/>
    </location>
</feature>
<comment type="subcellular location">
    <subcellularLocation>
        <location evidence="1">Cell membrane</location>
    </subcellularLocation>
</comment>
<dbReference type="EMBL" id="JAAEEH010000012">
    <property type="protein sequence ID" value="NDL67265.1"/>
    <property type="molecule type" value="Genomic_DNA"/>
</dbReference>
<dbReference type="AlphaFoldDB" id="A0A7X5HV91"/>
<keyword evidence="2" id="KW-1003">Cell membrane</keyword>
<evidence type="ECO:0000256" key="6">
    <source>
        <dbReference type="ARBA" id="ARBA00023136"/>
    </source>
</evidence>
<dbReference type="PROSITE" id="PS00198">
    <property type="entry name" value="4FE4S_FER_1"/>
    <property type="match status" value="1"/>
</dbReference>
<dbReference type="SUPFAM" id="SSF54862">
    <property type="entry name" value="4Fe-4S ferredoxins"/>
    <property type="match status" value="1"/>
</dbReference>
<dbReference type="PANTHER" id="PTHR30224:SF4">
    <property type="entry name" value="ELECTRON TRANSPORT PROTEIN YCCM-RELATED"/>
    <property type="match status" value="1"/>
</dbReference>
<keyword evidence="4" id="KW-0408">Iron</keyword>
<dbReference type="PANTHER" id="PTHR30224">
    <property type="entry name" value="ELECTRON TRANSPORT PROTEIN"/>
    <property type="match status" value="1"/>
</dbReference>
<feature type="transmembrane region" description="Helical" evidence="7">
    <location>
        <begin position="164"/>
        <end position="187"/>
    </location>
</feature>
<reference evidence="9 10" key="1">
    <citation type="submission" date="2020-01" db="EMBL/GenBank/DDBJ databases">
        <title>Anaeroalcalibacter tamaniensis gen. nov., sp. nov., moderately halophilic strictly anaerobic fermenter bacterium from mud volcano of Taman peninsula.</title>
        <authorList>
            <person name="Frolova A."/>
            <person name="Merkel A.Y."/>
            <person name="Slobodkin A.I."/>
        </authorList>
    </citation>
    <scope>NUCLEOTIDE SEQUENCE [LARGE SCALE GENOMIC DNA]</scope>
    <source>
        <strain evidence="9 10">F-3ap</strain>
    </source>
</reference>
<evidence type="ECO:0000256" key="7">
    <source>
        <dbReference type="SAM" id="Phobius"/>
    </source>
</evidence>
<dbReference type="GO" id="GO:0046872">
    <property type="term" value="F:metal ion binding"/>
    <property type="evidence" value="ECO:0007669"/>
    <property type="project" value="UniProtKB-KW"/>
</dbReference>